<accession>A0A395JVB6</accession>
<dbReference type="PANTHER" id="PTHR39639:SF1">
    <property type="entry name" value="DUF262 DOMAIN-CONTAINING PROTEIN"/>
    <property type="match status" value="1"/>
</dbReference>
<sequence>MRRRPTTQDVSWFLDLNERDQLNLNPPYQRRSVWSRKDKLFFLDTVFKGYPCPAIFLHKETDDQGKVTFHVVDGKQRLETILSFSKNSLTFPRDHPNLELAGKKFKDLEREQRGEFWDYVITVDMLDVVEQSVVDEVFDRLNRNSKKLDRQELRHAKYDGWFIRFAEDQSELECWFGIGLSTRARARRMKDIQFLSELMMIIIDGAPRGFSQDEIDRYYAEYDAADEQDSELANFVVPEFDERFIEIRDFVVEMNSVNNCVHDHARNYMHFYTLWCFVAKNISDIEVGTVSLKYHEFMSEYSTINRDDHPEADDNVEAHMKYAMNSVGANTDLPQRMARLNALEAALLG</sequence>
<reference evidence="2 3" key="1">
    <citation type="submission" date="2018-06" db="EMBL/GenBank/DDBJ databases">
        <title>Genomic Encyclopedia of Type Strains, Phase IV (KMG-IV): sequencing the most valuable type-strain genomes for metagenomic binning, comparative biology and taxonomic classification.</title>
        <authorList>
            <person name="Goeker M."/>
        </authorList>
    </citation>
    <scope>NUCLEOTIDE SEQUENCE [LARGE SCALE GENOMIC DNA]</scope>
    <source>
        <strain evidence="2 3">DSM 24032</strain>
    </source>
</reference>
<dbReference type="PANTHER" id="PTHR39639">
    <property type="entry name" value="CHROMOSOME 16, WHOLE GENOME SHOTGUN SEQUENCE"/>
    <property type="match status" value="1"/>
</dbReference>
<proteinExistence type="predicted"/>
<dbReference type="Pfam" id="PF03235">
    <property type="entry name" value="GmrSD_N"/>
    <property type="match status" value="1"/>
</dbReference>
<evidence type="ECO:0000313" key="3">
    <source>
        <dbReference type="Proteomes" id="UP000253083"/>
    </source>
</evidence>
<keyword evidence="3" id="KW-1185">Reference proteome</keyword>
<comment type="caution">
    <text evidence="2">The sequence shown here is derived from an EMBL/GenBank/DDBJ whole genome shotgun (WGS) entry which is preliminary data.</text>
</comment>
<dbReference type="OrthoDB" id="8094406at2"/>
<dbReference type="InterPro" id="IPR004919">
    <property type="entry name" value="GmrSD_N"/>
</dbReference>
<feature type="domain" description="GmrSD restriction endonucleases N-terminal" evidence="1">
    <location>
        <begin position="20"/>
        <end position="158"/>
    </location>
</feature>
<dbReference type="EMBL" id="QNRT01000001">
    <property type="protein sequence ID" value="RBP53508.1"/>
    <property type="molecule type" value="Genomic_DNA"/>
</dbReference>
<evidence type="ECO:0000259" key="1">
    <source>
        <dbReference type="Pfam" id="PF03235"/>
    </source>
</evidence>
<gene>
    <name evidence="2" type="ORF">DFR28_101895</name>
</gene>
<protein>
    <submittedName>
        <fullName evidence="2">Uncharacterized protein DUF262</fullName>
    </submittedName>
</protein>
<evidence type="ECO:0000313" key="2">
    <source>
        <dbReference type="EMBL" id="RBP53508.1"/>
    </source>
</evidence>
<dbReference type="RefSeq" id="WP_113953067.1">
    <property type="nucleotide sequence ID" value="NZ_QNRT01000001.1"/>
</dbReference>
<organism evidence="2 3">
    <name type="scientific">Arenicella xantha</name>
    <dbReference type="NCBI Taxonomy" id="644221"/>
    <lineage>
        <taxon>Bacteria</taxon>
        <taxon>Pseudomonadati</taxon>
        <taxon>Pseudomonadota</taxon>
        <taxon>Gammaproteobacteria</taxon>
        <taxon>Arenicellales</taxon>
        <taxon>Arenicellaceae</taxon>
        <taxon>Arenicella</taxon>
    </lineage>
</organism>
<dbReference type="InParanoid" id="A0A395JVB6"/>
<dbReference type="Proteomes" id="UP000253083">
    <property type="component" value="Unassembled WGS sequence"/>
</dbReference>
<dbReference type="AlphaFoldDB" id="A0A395JVB6"/>
<name>A0A395JVB6_9GAMM</name>